<name>A0AAN9R7P1_CANGL</name>
<sequence length="258" mass="28785">MEIPLLMGASRNYIPCIGLAYKKAISDGVDILDCPVQMWKSVIPFCSNFVDLLSSDSGRVTLVAHAKILHTCTLTKERLRALAKDQPNEILKLAKFTGIPRLLCDHTELGAMDDLNKLKQKQCNQMQIELKRNHCMMDAKAGSSFVWRTCRFHCLILPHIKSDKTIMSVDSNTDSGSGEELAELLQPILRRKREFIRSDTIEFALCGSLFPLKSSVNDIVKIQEAINIAISKMHTDLRGVYESTSKVAAVSETCNSPT</sequence>
<evidence type="ECO:0000313" key="1">
    <source>
        <dbReference type="EMBL" id="KAK7360904.1"/>
    </source>
</evidence>
<dbReference type="EMBL" id="JAYMYQ010000001">
    <property type="protein sequence ID" value="KAK7360904.1"/>
    <property type="molecule type" value="Genomic_DNA"/>
</dbReference>
<organism evidence="1 2">
    <name type="scientific">Canavalia gladiata</name>
    <name type="common">Sword bean</name>
    <name type="synonym">Dolichos gladiatus</name>
    <dbReference type="NCBI Taxonomy" id="3824"/>
    <lineage>
        <taxon>Eukaryota</taxon>
        <taxon>Viridiplantae</taxon>
        <taxon>Streptophyta</taxon>
        <taxon>Embryophyta</taxon>
        <taxon>Tracheophyta</taxon>
        <taxon>Spermatophyta</taxon>
        <taxon>Magnoliopsida</taxon>
        <taxon>eudicotyledons</taxon>
        <taxon>Gunneridae</taxon>
        <taxon>Pentapetalae</taxon>
        <taxon>rosids</taxon>
        <taxon>fabids</taxon>
        <taxon>Fabales</taxon>
        <taxon>Fabaceae</taxon>
        <taxon>Papilionoideae</taxon>
        <taxon>50 kb inversion clade</taxon>
        <taxon>NPAAA clade</taxon>
        <taxon>indigoferoid/millettioid clade</taxon>
        <taxon>Phaseoleae</taxon>
        <taxon>Canavalia</taxon>
    </lineage>
</organism>
<accession>A0AAN9R7P1</accession>
<reference evidence="1 2" key="1">
    <citation type="submission" date="2024-01" db="EMBL/GenBank/DDBJ databases">
        <title>The genomes of 5 underutilized Papilionoideae crops provide insights into root nodulation and disease resistanc.</title>
        <authorList>
            <person name="Jiang F."/>
        </authorList>
    </citation>
    <scope>NUCLEOTIDE SEQUENCE [LARGE SCALE GENOMIC DNA]</scope>
    <source>
        <strain evidence="1">LVBAO_FW01</strain>
        <tissue evidence="1">Leaves</tissue>
    </source>
</reference>
<protein>
    <submittedName>
        <fullName evidence="1">Uncharacterized protein</fullName>
    </submittedName>
</protein>
<proteinExistence type="predicted"/>
<dbReference type="Proteomes" id="UP001367508">
    <property type="component" value="Unassembled WGS sequence"/>
</dbReference>
<dbReference type="AlphaFoldDB" id="A0AAN9R7P1"/>
<comment type="caution">
    <text evidence="1">The sequence shown here is derived from an EMBL/GenBank/DDBJ whole genome shotgun (WGS) entry which is preliminary data.</text>
</comment>
<gene>
    <name evidence="1" type="ORF">VNO77_02922</name>
</gene>
<evidence type="ECO:0000313" key="2">
    <source>
        <dbReference type="Proteomes" id="UP001367508"/>
    </source>
</evidence>
<keyword evidence="2" id="KW-1185">Reference proteome</keyword>